<feature type="compositionally biased region" description="Polar residues" evidence="2">
    <location>
        <begin position="19"/>
        <end position="32"/>
    </location>
</feature>
<feature type="region of interest" description="Disordered" evidence="2">
    <location>
        <begin position="1"/>
        <end position="32"/>
    </location>
</feature>
<evidence type="ECO:0000313" key="4">
    <source>
        <dbReference type="EMBL" id="MED3563264.1"/>
    </source>
</evidence>
<keyword evidence="1" id="KW-0677">Repeat</keyword>
<dbReference type="RefSeq" id="WP_327968301.1">
    <property type="nucleotide sequence ID" value="NZ_JARMQG010000156.1"/>
</dbReference>
<evidence type="ECO:0000256" key="2">
    <source>
        <dbReference type="SAM" id="MobiDB-lite"/>
    </source>
</evidence>
<evidence type="ECO:0000256" key="1">
    <source>
        <dbReference type="ARBA" id="ARBA00022737"/>
    </source>
</evidence>
<dbReference type="PANTHER" id="PTHR32305:SF17">
    <property type="entry name" value="TRNA NUCLEASE WAPA"/>
    <property type="match status" value="1"/>
</dbReference>
<dbReference type="Gene3D" id="3.90.930.1">
    <property type="match status" value="1"/>
</dbReference>
<dbReference type="EMBL" id="JARMQG010000156">
    <property type="protein sequence ID" value="MED3563264.1"/>
    <property type="molecule type" value="Genomic_DNA"/>
</dbReference>
<dbReference type="Pfam" id="PF25023">
    <property type="entry name" value="TEN_YD-shell"/>
    <property type="match status" value="2"/>
</dbReference>
<dbReference type="Proteomes" id="UP001330749">
    <property type="component" value="Unassembled WGS sequence"/>
</dbReference>
<dbReference type="InterPro" id="IPR056823">
    <property type="entry name" value="TEN-like_YD-shell"/>
</dbReference>
<dbReference type="PANTHER" id="PTHR32305">
    <property type="match status" value="1"/>
</dbReference>
<name>A0ABU6NAN5_9BACI</name>
<dbReference type="NCBIfam" id="TIGR01643">
    <property type="entry name" value="YD_repeat_2x"/>
    <property type="match status" value="3"/>
</dbReference>
<dbReference type="Gene3D" id="2.180.10.10">
    <property type="entry name" value="RHS repeat-associated core"/>
    <property type="match status" value="1"/>
</dbReference>
<organism evidence="4 5">
    <name type="scientific">Bacillus xiapuensis</name>
    <dbReference type="NCBI Taxonomy" id="2014075"/>
    <lineage>
        <taxon>Bacteria</taxon>
        <taxon>Bacillati</taxon>
        <taxon>Bacillota</taxon>
        <taxon>Bacilli</taxon>
        <taxon>Bacillales</taxon>
        <taxon>Bacillaceae</taxon>
        <taxon>Bacillus</taxon>
    </lineage>
</organism>
<accession>A0ABU6NAN5</accession>
<feature type="non-terminal residue" evidence="4">
    <location>
        <position position="1"/>
    </location>
</feature>
<sequence>NVNQQVDEAGNTTKKEYDPSNNLTSKTDANGNKKSYEYDLANQLQKLTLANGTSLSYSHDKNGNITSKVIADPNGVLQKYSYIFDPTGKLLQTTGPLNDVTKNEYDSSGNLVKTTLPNGNTIETSYDGADRIHSVSFNGKESFEYGYDRNGNETNVKNVETGEEKVRKYDNANRVTSLTGRGGTQNWVYPDNSDKLKSFTFTHGSYSQTNSYQYNQADQNTEVKDGTNTYKFDYDEKGNVRTFITGNGAGSTFNYYDRGLIENLVVGTADGTEILSEKYEYDPNGNRTKINYPDGSSISYKYGNLDQLEKETLKDGTIKEYSYDGFGNRKTIKVTKDGQTNTTSANYNSANQLTNYGDEVITYDKNANRLTDGKYKYEWNTANQLVSVTKLGDTIPFVTYLYDEVGKRIQKNVNGTITNYHYDGDSLNIIYETDGQNNVVRSYTYSESGQLLSMRKGAQKYFYHYNAHGDVIALTDQNGKVVASYEYDAWGNILKATESDEVKDNPYHYAGYQYDKETGLYYLIARYYHPTHGVFLSLDPDPGDVGDPISQNGYTYGNNNPVKFVDPNGNYVAEAGTGGSYLGKPILPKNIGVGGIKVSRGEVPFTPGSGALKVVSLIKNNSGLVNAAAQLGKNKIIQDEANELVKKFLAGNVNPGLGTKNLFGKIYYLRGREGARVFYRISKGVVQILGKSSKKTEQTVINILSKMYRK</sequence>
<feature type="compositionally biased region" description="Polar residues" evidence="2">
    <location>
        <begin position="1"/>
        <end position="12"/>
    </location>
</feature>
<dbReference type="InterPro" id="IPR022385">
    <property type="entry name" value="Rhs_assc_core"/>
</dbReference>
<evidence type="ECO:0000313" key="5">
    <source>
        <dbReference type="Proteomes" id="UP001330749"/>
    </source>
</evidence>
<feature type="domain" description="Teneurin-like YD-shell" evidence="3">
    <location>
        <begin position="270"/>
        <end position="562"/>
    </location>
</feature>
<feature type="domain" description="Teneurin-like YD-shell" evidence="3">
    <location>
        <begin position="12"/>
        <end position="162"/>
    </location>
</feature>
<gene>
    <name evidence="4" type="ORF">P4447_12540</name>
</gene>
<evidence type="ECO:0000259" key="3">
    <source>
        <dbReference type="Pfam" id="PF25023"/>
    </source>
</evidence>
<dbReference type="InterPro" id="IPR050708">
    <property type="entry name" value="T6SS_VgrG/RHS"/>
</dbReference>
<proteinExistence type="predicted"/>
<comment type="caution">
    <text evidence="4">The sequence shown here is derived from an EMBL/GenBank/DDBJ whole genome shotgun (WGS) entry which is preliminary data.</text>
</comment>
<keyword evidence="5" id="KW-1185">Reference proteome</keyword>
<reference evidence="4 5" key="1">
    <citation type="submission" date="2023-03" db="EMBL/GenBank/DDBJ databases">
        <title>Bacillus Genome Sequencing.</title>
        <authorList>
            <person name="Dunlap C."/>
        </authorList>
    </citation>
    <scope>NUCLEOTIDE SEQUENCE [LARGE SCALE GENOMIC DNA]</scope>
    <source>
        <strain evidence="4 5">B-14544</strain>
    </source>
</reference>
<dbReference type="NCBIfam" id="TIGR03696">
    <property type="entry name" value="Rhs_assc_core"/>
    <property type="match status" value="1"/>
</dbReference>
<dbReference type="InterPro" id="IPR006530">
    <property type="entry name" value="YD"/>
</dbReference>
<protein>
    <submittedName>
        <fullName evidence="4">RHS repeat-associated core domain-containing protein</fullName>
    </submittedName>
</protein>